<gene>
    <name evidence="3" type="ORF">ACFFSA_43750</name>
</gene>
<feature type="compositionally biased region" description="Basic residues" evidence="1">
    <location>
        <begin position="60"/>
        <end position="79"/>
    </location>
</feature>
<feature type="chain" id="PRO_5045927925" evidence="2">
    <location>
        <begin position="27"/>
        <end position="108"/>
    </location>
</feature>
<dbReference type="Proteomes" id="UP001589532">
    <property type="component" value="Unassembled WGS sequence"/>
</dbReference>
<feature type="region of interest" description="Disordered" evidence="1">
    <location>
        <begin position="31"/>
        <end position="108"/>
    </location>
</feature>
<evidence type="ECO:0000256" key="2">
    <source>
        <dbReference type="SAM" id="SignalP"/>
    </source>
</evidence>
<proteinExistence type="predicted"/>
<organism evidence="3 4">
    <name type="scientific">Nonomuraea helvata</name>
    <dbReference type="NCBI Taxonomy" id="37484"/>
    <lineage>
        <taxon>Bacteria</taxon>
        <taxon>Bacillati</taxon>
        <taxon>Actinomycetota</taxon>
        <taxon>Actinomycetes</taxon>
        <taxon>Streptosporangiales</taxon>
        <taxon>Streptosporangiaceae</taxon>
        <taxon>Nonomuraea</taxon>
    </lineage>
</organism>
<keyword evidence="4" id="KW-1185">Reference proteome</keyword>
<evidence type="ECO:0000313" key="4">
    <source>
        <dbReference type="Proteomes" id="UP001589532"/>
    </source>
</evidence>
<keyword evidence="2" id="KW-0732">Signal</keyword>
<reference evidence="3 4" key="1">
    <citation type="submission" date="2024-09" db="EMBL/GenBank/DDBJ databases">
        <authorList>
            <person name="Sun Q."/>
            <person name="Mori K."/>
        </authorList>
    </citation>
    <scope>NUCLEOTIDE SEQUENCE [LARGE SCALE GENOMIC DNA]</scope>
    <source>
        <strain evidence="3 4">JCM 3143</strain>
    </source>
</reference>
<protein>
    <submittedName>
        <fullName evidence="3">Uncharacterized protein</fullName>
    </submittedName>
</protein>
<comment type="caution">
    <text evidence="3">The sequence shown here is derived from an EMBL/GenBank/DDBJ whole genome shotgun (WGS) entry which is preliminary data.</text>
</comment>
<evidence type="ECO:0000313" key="3">
    <source>
        <dbReference type="EMBL" id="MFB9630030.1"/>
    </source>
</evidence>
<feature type="compositionally biased region" description="Basic and acidic residues" evidence="1">
    <location>
        <begin position="80"/>
        <end position="96"/>
    </location>
</feature>
<feature type="signal peptide" evidence="2">
    <location>
        <begin position="1"/>
        <end position="26"/>
    </location>
</feature>
<dbReference type="EMBL" id="JBHMBW010000080">
    <property type="protein sequence ID" value="MFB9630030.1"/>
    <property type="molecule type" value="Genomic_DNA"/>
</dbReference>
<name>A0ABV5SEB2_9ACTN</name>
<accession>A0ABV5SEB2</accession>
<dbReference type="RefSeq" id="WP_345002917.1">
    <property type="nucleotide sequence ID" value="NZ_BAAAXV010000012.1"/>
</dbReference>
<sequence length="108" mass="11545">MHGKQRTFLLASTLIVGLAGGSIATAETATSASAAVKPASISAAQTAADHPSRPRPCSTMKRHRKHCRQLQQARRKAGKPRSDPAKAVPAEHRKQPPDVLLPTGIRWP</sequence>
<evidence type="ECO:0000256" key="1">
    <source>
        <dbReference type="SAM" id="MobiDB-lite"/>
    </source>
</evidence>